<proteinExistence type="predicted"/>
<feature type="compositionally biased region" description="Basic and acidic residues" evidence="1">
    <location>
        <begin position="171"/>
        <end position="181"/>
    </location>
</feature>
<accession>A0A6L2P6C9</accession>
<evidence type="ECO:0000256" key="1">
    <source>
        <dbReference type="SAM" id="MobiDB-lite"/>
    </source>
</evidence>
<feature type="region of interest" description="Disordered" evidence="1">
    <location>
        <begin position="171"/>
        <end position="342"/>
    </location>
</feature>
<sequence>MANENVLAPAPRRSDDQILPFAAWVPIGKRNFVLDLHKRQKNPIFQISVDIFQNTKFFRAFTVSASITPIDQAHQFVSPPSGDAIIDFVNQLGYTEIIICHLERIHNIHQRSASPFHLAEEDFKLGNLKFVPKREIDEVFGMPIPEELISNNIKNAPYYNAYLEMVAKHDRKVTDEKEGKRKTASAKQPKSKPAIKKSSKPAPASKPKATKERPSKASTAKPPKPTPAKEKSTKTTLPKQAGKGKIIKVPKAKSPFQLVDEPNEEPAYSEPEPELKHQGEGDKDDMEPIEVSSTRPSAQAQDDTSANIVCDSPSPADAKTGAASEKTNSGCDTEILRINEEQ</sequence>
<feature type="compositionally biased region" description="Basic residues" evidence="1">
    <location>
        <begin position="182"/>
        <end position="199"/>
    </location>
</feature>
<reference evidence="2" key="1">
    <citation type="journal article" date="2019" name="Sci. Rep.">
        <title>Draft genome of Tanacetum cinerariifolium, the natural source of mosquito coil.</title>
        <authorList>
            <person name="Yamashiro T."/>
            <person name="Shiraishi A."/>
            <person name="Satake H."/>
            <person name="Nakayama K."/>
        </authorList>
    </citation>
    <scope>NUCLEOTIDE SEQUENCE</scope>
</reference>
<organism evidence="2">
    <name type="scientific">Tanacetum cinerariifolium</name>
    <name type="common">Dalmatian daisy</name>
    <name type="synonym">Chrysanthemum cinerariifolium</name>
    <dbReference type="NCBI Taxonomy" id="118510"/>
    <lineage>
        <taxon>Eukaryota</taxon>
        <taxon>Viridiplantae</taxon>
        <taxon>Streptophyta</taxon>
        <taxon>Embryophyta</taxon>
        <taxon>Tracheophyta</taxon>
        <taxon>Spermatophyta</taxon>
        <taxon>Magnoliopsida</taxon>
        <taxon>eudicotyledons</taxon>
        <taxon>Gunneridae</taxon>
        <taxon>Pentapetalae</taxon>
        <taxon>asterids</taxon>
        <taxon>campanulids</taxon>
        <taxon>Asterales</taxon>
        <taxon>Asteraceae</taxon>
        <taxon>Asteroideae</taxon>
        <taxon>Anthemideae</taxon>
        <taxon>Anthemidinae</taxon>
        <taxon>Tanacetum</taxon>
    </lineage>
</organism>
<name>A0A6L2P6C9_TANCI</name>
<protein>
    <recommendedName>
        <fullName evidence="3">Histone deacetylase 14</fullName>
    </recommendedName>
</protein>
<dbReference type="EMBL" id="BKCJ010010671">
    <property type="protein sequence ID" value="GEU92615.1"/>
    <property type="molecule type" value="Genomic_DNA"/>
</dbReference>
<comment type="caution">
    <text evidence="2">The sequence shown here is derived from an EMBL/GenBank/DDBJ whole genome shotgun (WGS) entry which is preliminary data.</text>
</comment>
<evidence type="ECO:0000313" key="2">
    <source>
        <dbReference type="EMBL" id="GEU92615.1"/>
    </source>
</evidence>
<evidence type="ECO:0008006" key="3">
    <source>
        <dbReference type="Google" id="ProtNLM"/>
    </source>
</evidence>
<feature type="compositionally biased region" description="Polar residues" evidence="1">
    <location>
        <begin position="291"/>
        <end position="307"/>
    </location>
</feature>
<gene>
    <name evidence="2" type="ORF">Tci_064593</name>
</gene>
<dbReference type="AlphaFoldDB" id="A0A6L2P6C9"/>